<accession>A0A4C1XS01</accession>
<dbReference type="SMART" id="SM00355">
    <property type="entry name" value="ZnF_C2H2"/>
    <property type="match status" value="5"/>
</dbReference>
<dbReference type="SUPFAM" id="SSF57667">
    <property type="entry name" value="beta-beta-alpha zinc fingers"/>
    <property type="match status" value="3"/>
</dbReference>
<dbReference type="FunFam" id="3.30.160.60:FF:002343">
    <property type="entry name" value="Zinc finger protein 33A"/>
    <property type="match status" value="1"/>
</dbReference>
<feature type="domain" description="C2H2-type" evidence="11">
    <location>
        <begin position="446"/>
        <end position="473"/>
    </location>
</feature>
<dbReference type="GO" id="GO:0006355">
    <property type="term" value="P:regulation of DNA-templated transcription"/>
    <property type="evidence" value="ECO:0007669"/>
    <property type="project" value="UniProtKB-ARBA"/>
</dbReference>
<dbReference type="GO" id="GO:0005634">
    <property type="term" value="C:nucleus"/>
    <property type="evidence" value="ECO:0007669"/>
    <property type="project" value="UniProtKB-SubCell"/>
</dbReference>
<organism evidence="12 13">
    <name type="scientific">Eumeta variegata</name>
    <name type="common">Bagworm moth</name>
    <name type="synonym">Eumeta japonica</name>
    <dbReference type="NCBI Taxonomy" id="151549"/>
    <lineage>
        <taxon>Eukaryota</taxon>
        <taxon>Metazoa</taxon>
        <taxon>Ecdysozoa</taxon>
        <taxon>Arthropoda</taxon>
        <taxon>Hexapoda</taxon>
        <taxon>Insecta</taxon>
        <taxon>Pterygota</taxon>
        <taxon>Neoptera</taxon>
        <taxon>Endopterygota</taxon>
        <taxon>Lepidoptera</taxon>
        <taxon>Glossata</taxon>
        <taxon>Ditrysia</taxon>
        <taxon>Tineoidea</taxon>
        <taxon>Psychidae</taxon>
        <taxon>Oiketicinae</taxon>
        <taxon>Eumeta</taxon>
    </lineage>
</organism>
<keyword evidence="13" id="KW-1185">Reference proteome</keyword>
<dbReference type="FunFam" id="3.30.160.60:FF:000557">
    <property type="entry name" value="zinc finger and SCAN domain-containing protein 29"/>
    <property type="match status" value="1"/>
</dbReference>
<protein>
    <submittedName>
        <fullName evidence="12">Zinc finger protein 37 homolog</fullName>
    </submittedName>
</protein>
<keyword evidence="7" id="KW-0539">Nucleus</keyword>
<dbReference type="GO" id="GO:0008270">
    <property type="term" value="F:zinc ion binding"/>
    <property type="evidence" value="ECO:0007669"/>
    <property type="project" value="UniProtKB-KW"/>
</dbReference>
<reference evidence="12 13" key="1">
    <citation type="journal article" date="2019" name="Commun. Biol.">
        <title>The bagworm genome reveals a unique fibroin gene that provides high tensile strength.</title>
        <authorList>
            <person name="Kono N."/>
            <person name="Nakamura H."/>
            <person name="Ohtoshi R."/>
            <person name="Tomita M."/>
            <person name="Numata K."/>
            <person name="Arakawa K."/>
        </authorList>
    </citation>
    <scope>NUCLEOTIDE SEQUENCE [LARGE SCALE GENOMIC DNA]</scope>
</reference>
<keyword evidence="4 8" id="KW-0863">Zinc-finger</keyword>
<keyword evidence="2" id="KW-0479">Metal-binding</keyword>
<evidence type="ECO:0000256" key="10">
    <source>
        <dbReference type="SAM" id="MobiDB-lite"/>
    </source>
</evidence>
<dbReference type="PANTHER" id="PTHR16515">
    <property type="entry name" value="PR DOMAIN ZINC FINGER PROTEIN"/>
    <property type="match status" value="1"/>
</dbReference>
<evidence type="ECO:0000313" key="13">
    <source>
        <dbReference type="Proteomes" id="UP000299102"/>
    </source>
</evidence>
<feature type="compositionally biased region" description="Basic and acidic residues" evidence="10">
    <location>
        <begin position="117"/>
        <end position="127"/>
    </location>
</feature>
<gene>
    <name evidence="12" type="primary">ZFP37</name>
    <name evidence="12" type="ORF">EVAR_52108_1</name>
</gene>
<proteinExistence type="predicted"/>
<dbReference type="Proteomes" id="UP000299102">
    <property type="component" value="Unassembled WGS sequence"/>
</dbReference>
<feature type="coiled-coil region" evidence="9">
    <location>
        <begin position="41"/>
        <end position="68"/>
    </location>
</feature>
<evidence type="ECO:0000313" key="12">
    <source>
        <dbReference type="EMBL" id="GBP65334.1"/>
    </source>
</evidence>
<dbReference type="PROSITE" id="PS50157">
    <property type="entry name" value="ZINC_FINGER_C2H2_2"/>
    <property type="match status" value="5"/>
</dbReference>
<dbReference type="InterPro" id="IPR013087">
    <property type="entry name" value="Znf_C2H2_type"/>
</dbReference>
<dbReference type="OrthoDB" id="3437960at2759"/>
<dbReference type="EMBL" id="BGZK01000926">
    <property type="protein sequence ID" value="GBP65334.1"/>
    <property type="molecule type" value="Genomic_DNA"/>
</dbReference>
<feature type="compositionally biased region" description="Basic residues" evidence="10">
    <location>
        <begin position="128"/>
        <end position="147"/>
    </location>
</feature>
<name>A0A4C1XS01_EUMVA</name>
<dbReference type="FunFam" id="3.30.160.60:FF:000512">
    <property type="entry name" value="zinc finger protein 197 isoform X1"/>
    <property type="match status" value="1"/>
</dbReference>
<feature type="region of interest" description="Disordered" evidence="10">
    <location>
        <begin position="234"/>
        <end position="253"/>
    </location>
</feature>
<dbReference type="Gene3D" id="3.30.160.60">
    <property type="entry name" value="Classic Zinc Finger"/>
    <property type="match status" value="4"/>
</dbReference>
<keyword evidence="3" id="KW-0677">Repeat</keyword>
<comment type="subcellular location">
    <subcellularLocation>
        <location evidence="1">Nucleus</location>
    </subcellularLocation>
</comment>
<evidence type="ECO:0000256" key="3">
    <source>
        <dbReference type="ARBA" id="ARBA00022737"/>
    </source>
</evidence>
<dbReference type="PANTHER" id="PTHR16515:SF49">
    <property type="entry name" value="GASTRULA ZINC FINGER PROTEIN XLCGF49.1-LIKE-RELATED"/>
    <property type="match status" value="1"/>
</dbReference>
<dbReference type="Pfam" id="PF00096">
    <property type="entry name" value="zf-C2H2"/>
    <property type="match status" value="3"/>
</dbReference>
<evidence type="ECO:0000256" key="8">
    <source>
        <dbReference type="PROSITE-ProRule" id="PRU00042"/>
    </source>
</evidence>
<dbReference type="GO" id="GO:0003677">
    <property type="term" value="F:DNA binding"/>
    <property type="evidence" value="ECO:0007669"/>
    <property type="project" value="UniProtKB-KW"/>
</dbReference>
<evidence type="ECO:0000256" key="9">
    <source>
        <dbReference type="SAM" id="Coils"/>
    </source>
</evidence>
<dbReference type="PROSITE" id="PS00028">
    <property type="entry name" value="ZINC_FINGER_C2H2_1"/>
    <property type="match status" value="5"/>
</dbReference>
<feature type="domain" description="C2H2-type" evidence="11">
    <location>
        <begin position="361"/>
        <end position="388"/>
    </location>
</feature>
<keyword evidence="6" id="KW-0238">DNA-binding</keyword>
<evidence type="ECO:0000256" key="4">
    <source>
        <dbReference type="ARBA" id="ARBA00022771"/>
    </source>
</evidence>
<evidence type="ECO:0000256" key="7">
    <source>
        <dbReference type="ARBA" id="ARBA00023242"/>
    </source>
</evidence>
<dbReference type="InterPro" id="IPR036236">
    <property type="entry name" value="Znf_C2H2_sf"/>
</dbReference>
<comment type="caution">
    <text evidence="12">The sequence shown here is derived from an EMBL/GenBank/DDBJ whole genome shotgun (WGS) entry which is preliminary data.</text>
</comment>
<dbReference type="AlphaFoldDB" id="A0A4C1XS01"/>
<dbReference type="InterPro" id="IPR050331">
    <property type="entry name" value="Zinc_finger"/>
</dbReference>
<evidence type="ECO:0000259" key="11">
    <source>
        <dbReference type="PROSITE" id="PS50157"/>
    </source>
</evidence>
<evidence type="ECO:0000256" key="2">
    <source>
        <dbReference type="ARBA" id="ARBA00022723"/>
    </source>
</evidence>
<feature type="region of interest" description="Disordered" evidence="10">
    <location>
        <begin position="108"/>
        <end position="164"/>
    </location>
</feature>
<sequence>MGIYMGRADWRFGTATSDENRELERQYVTPGAAETAAGCYRLAVEEKCEDLTETNDNLDENSKSDEADTPLLIDQVSIINDGIIVEESSNVDDPLRLNDARDRNEDVISEDSSIMERTSRNNEELKSSKKRVRKLLANRKQSAKSRKGTNQEARPPKRMRRATKKNSLTFEVVKELSEARGLGGGGTHPAVVSTKLGAHRFLDKRLSSRLHHLLLRCYNTITIIMAEKEIHHGLPSDQETTEENANKSLQASQELDNRTANLEDTSGQNHVEATQQPISSLCRLILCMDYVIRIRISKLQRSRREQDPRRAAAPISTRDMIVSRSTADGKRLLACGLCNTEFRFMSRITKHLRSHTGEKPFRCEECDARFKLPHHLTQHRRTHTGERPYRCDLCDMTFRQTAHLIIHKRTHTGEKPYRCGICGARFRQSGSLTYHEQKHAGERREYCCDMCDGKFKDADGLSQHKRTHKREGLEYGVYRVKFKQSRPLVGHRRAMKVFQVVGF</sequence>
<feature type="domain" description="C2H2-type" evidence="11">
    <location>
        <begin position="333"/>
        <end position="360"/>
    </location>
</feature>
<evidence type="ECO:0000256" key="6">
    <source>
        <dbReference type="ARBA" id="ARBA00023125"/>
    </source>
</evidence>
<evidence type="ECO:0000256" key="1">
    <source>
        <dbReference type="ARBA" id="ARBA00004123"/>
    </source>
</evidence>
<keyword evidence="9" id="KW-0175">Coiled coil</keyword>
<feature type="domain" description="C2H2-type" evidence="11">
    <location>
        <begin position="389"/>
        <end position="416"/>
    </location>
</feature>
<dbReference type="STRING" id="151549.A0A4C1XS01"/>
<feature type="domain" description="C2H2-type" evidence="11">
    <location>
        <begin position="417"/>
        <end position="444"/>
    </location>
</feature>
<evidence type="ECO:0000256" key="5">
    <source>
        <dbReference type="ARBA" id="ARBA00022833"/>
    </source>
</evidence>
<keyword evidence="5" id="KW-0862">Zinc</keyword>